<sequence>MAHSSLHVVEWVRQGLDIPILIKFGSYAPRVHPQYEGRVSLVRITALRLEGLHLDDQGSYECRILLLNEPT</sequence>
<evidence type="ECO:0000313" key="1">
    <source>
        <dbReference type="EMBL" id="TMS08444.1"/>
    </source>
</evidence>
<evidence type="ECO:0000313" key="2">
    <source>
        <dbReference type="Proteomes" id="UP000793456"/>
    </source>
</evidence>
<dbReference type="Proteomes" id="UP000793456">
    <property type="component" value="Chromosome XVII"/>
</dbReference>
<gene>
    <name evidence="1" type="ORF">E3U43_005927</name>
</gene>
<name>A0ACD3QMX6_LARCR</name>
<proteinExistence type="predicted"/>
<keyword evidence="2" id="KW-1185">Reference proteome</keyword>
<organism evidence="1 2">
    <name type="scientific">Larimichthys crocea</name>
    <name type="common">Large yellow croaker</name>
    <name type="synonym">Pseudosciaena crocea</name>
    <dbReference type="NCBI Taxonomy" id="215358"/>
    <lineage>
        <taxon>Eukaryota</taxon>
        <taxon>Metazoa</taxon>
        <taxon>Chordata</taxon>
        <taxon>Craniata</taxon>
        <taxon>Vertebrata</taxon>
        <taxon>Euteleostomi</taxon>
        <taxon>Actinopterygii</taxon>
        <taxon>Neopterygii</taxon>
        <taxon>Teleostei</taxon>
        <taxon>Neoteleostei</taxon>
        <taxon>Acanthomorphata</taxon>
        <taxon>Eupercaria</taxon>
        <taxon>Sciaenidae</taxon>
        <taxon>Larimichthys</taxon>
    </lineage>
</organism>
<protein>
    <submittedName>
        <fullName evidence="1">Uncharacterized protein</fullName>
    </submittedName>
</protein>
<reference evidence="1" key="1">
    <citation type="submission" date="2018-11" db="EMBL/GenBank/DDBJ databases">
        <title>The sequence and de novo assembly of Larimichthys crocea genome using PacBio and Hi-C technologies.</title>
        <authorList>
            <person name="Xu P."/>
            <person name="Chen B."/>
            <person name="Zhou Z."/>
            <person name="Ke Q."/>
            <person name="Wu Y."/>
            <person name="Bai H."/>
            <person name="Pu F."/>
        </authorList>
    </citation>
    <scope>NUCLEOTIDE SEQUENCE</scope>
    <source>
        <tissue evidence="1">Muscle</tissue>
    </source>
</reference>
<dbReference type="EMBL" id="CM011690">
    <property type="protein sequence ID" value="TMS08444.1"/>
    <property type="molecule type" value="Genomic_DNA"/>
</dbReference>
<comment type="caution">
    <text evidence="1">The sequence shown here is derived from an EMBL/GenBank/DDBJ whole genome shotgun (WGS) entry which is preliminary data.</text>
</comment>
<accession>A0ACD3QMX6</accession>